<proteinExistence type="predicted"/>
<dbReference type="Proteomes" id="UP000316905">
    <property type="component" value="Unassembled WGS sequence"/>
</dbReference>
<comment type="caution">
    <text evidence="2">The sequence shown here is derived from an EMBL/GenBank/DDBJ whole genome shotgun (WGS) entry which is preliminary data.</text>
</comment>
<accession>A0A562PYZ2</accession>
<gene>
    <name evidence="2" type="ORF">IQ22_03936</name>
</gene>
<keyword evidence="3" id="KW-1185">Reference proteome</keyword>
<keyword evidence="1" id="KW-0472">Membrane</keyword>
<evidence type="ECO:0000256" key="1">
    <source>
        <dbReference type="SAM" id="Phobius"/>
    </source>
</evidence>
<evidence type="ECO:0000313" key="2">
    <source>
        <dbReference type="EMBL" id="TWI49613.1"/>
    </source>
</evidence>
<keyword evidence="1" id="KW-1133">Transmembrane helix</keyword>
<evidence type="ECO:0000313" key="3">
    <source>
        <dbReference type="Proteomes" id="UP000316905"/>
    </source>
</evidence>
<keyword evidence="1" id="KW-0812">Transmembrane</keyword>
<dbReference type="EMBL" id="VLKY01000016">
    <property type="protein sequence ID" value="TWI49613.1"/>
    <property type="molecule type" value="Genomic_DNA"/>
</dbReference>
<dbReference type="AlphaFoldDB" id="A0A562PYZ2"/>
<protein>
    <submittedName>
        <fullName evidence="2">Uncharacterized protein</fullName>
    </submittedName>
</protein>
<feature type="transmembrane region" description="Helical" evidence="1">
    <location>
        <begin position="95"/>
        <end position="114"/>
    </location>
</feature>
<name>A0A562PYZ2_9PSED</name>
<reference evidence="2 3" key="1">
    <citation type="journal article" date="2015" name="Stand. Genomic Sci.">
        <title>Genomic Encyclopedia of Bacterial and Archaeal Type Strains, Phase III: the genomes of soil and plant-associated and newly described type strains.</title>
        <authorList>
            <person name="Whitman W.B."/>
            <person name="Woyke T."/>
            <person name="Klenk H.P."/>
            <person name="Zhou Y."/>
            <person name="Lilburn T.G."/>
            <person name="Beck B.J."/>
            <person name="De Vos P."/>
            <person name="Vandamme P."/>
            <person name="Eisen J.A."/>
            <person name="Garrity G."/>
            <person name="Hugenholtz P."/>
            <person name="Kyrpides N.C."/>
        </authorList>
    </citation>
    <scope>NUCLEOTIDE SEQUENCE [LARGE SCALE GENOMIC DNA]</scope>
    <source>
        <strain evidence="2 3">CGMCC 1.6858</strain>
    </source>
</reference>
<dbReference type="RefSeq" id="WP_145144950.1">
    <property type="nucleotide sequence ID" value="NZ_VLKY01000016.1"/>
</dbReference>
<organism evidence="2 3">
    <name type="scientific">Pseudomonas duriflava</name>
    <dbReference type="NCBI Taxonomy" id="459528"/>
    <lineage>
        <taxon>Bacteria</taxon>
        <taxon>Pseudomonadati</taxon>
        <taxon>Pseudomonadota</taxon>
        <taxon>Gammaproteobacteria</taxon>
        <taxon>Pseudomonadales</taxon>
        <taxon>Pseudomonadaceae</taxon>
        <taxon>Pseudomonas</taxon>
    </lineage>
</organism>
<sequence>MSDMVKLKQLQLAVKTLELQIMQTRLSHARTQDADLSRLEIQKIADETEVIRLETRQIIHETEVIELETQKIIMETRAIKLENQILDRKIKRAPYLLALKAFGVMAAVLVWYWLLFH</sequence>